<feature type="compositionally biased region" description="Low complexity" evidence="1">
    <location>
        <begin position="36"/>
        <end position="59"/>
    </location>
</feature>
<dbReference type="EMBL" id="HBUE01230164">
    <property type="protein sequence ID" value="CAG6544414.1"/>
    <property type="molecule type" value="Transcribed_RNA"/>
</dbReference>
<protein>
    <submittedName>
        <fullName evidence="2">(northern house mosquito) hypothetical protein</fullName>
    </submittedName>
</protein>
<evidence type="ECO:0000256" key="1">
    <source>
        <dbReference type="SAM" id="MobiDB-lite"/>
    </source>
</evidence>
<dbReference type="EMBL" id="HBUE01336953">
    <property type="protein sequence ID" value="CAG6596552.1"/>
    <property type="molecule type" value="Transcribed_RNA"/>
</dbReference>
<proteinExistence type="predicted"/>
<accession>A0A8D8KS44</accession>
<sequence length="336" mass="35554">MVSACWWTSSGPAPSRAGCRAGWAEVSAERAAVAPRSTSSTRVVRTTSASGSGTGWSESARIGGSGSRRQDSSAADPGHPAIVAAAAGPKTAAASETAASATWTNRPARSVRIAGRATIAGSAAGRRTDAASGTAANASWTTVARSDDAAAAGRESGTAIAARRSATSVTRTGSGRNASLSSATWRSRSRRNRRMNTPTTACSTRSIRSRTRTAKRKSTDRMSTTAKMGHGARTVVAVVVVIVTGQLTTKPAVSTTAGTAGGIEHHVRFEIGQFFRYQFFTAEFCFRFERFKKYLDLNYNHENKSNTQRVKDKYFASKFFETSSIFAGNVFLTVHT</sequence>
<feature type="region of interest" description="Disordered" evidence="1">
    <location>
        <begin position="34"/>
        <end position="79"/>
    </location>
</feature>
<feature type="compositionally biased region" description="Basic residues" evidence="1">
    <location>
        <begin position="207"/>
        <end position="218"/>
    </location>
</feature>
<feature type="region of interest" description="Disordered" evidence="1">
    <location>
        <begin position="149"/>
        <end position="227"/>
    </location>
</feature>
<reference evidence="2" key="1">
    <citation type="submission" date="2021-05" db="EMBL/GenBank/DDBJ databases">
        <authorList>
            <person name="Alioto T."/>
            <person name="Alioto T."/>
            <person name="Gomez Garrido J."/>
        </authorList>
    </citation>
    <scope>NUCLEOTIDE SEQUENCE</scope>
</reference>
<evidence type="ECO:0000313" key="2">
    <source>
        <dbReference type="EMBL" id="CAG6596554.1"/>
    </source>
</evidence>
<dbReference type="AlphaFoldDB" id="A0A8D8KS44"/>
<dbReference type="EMBL" id="HBUE01230167">
    <property type="protein sequence ID" value="CAG6544416.1"/>
    <property type="molecule type" value="Transcribed_RNA"/>
</dbReference>
<feature type="compositionally biased region" description="Polar residues" evidence="1">
    <location>
        <begin position="165"/>
        <end position="178"/>
    </location>
</feature>
<organism evidence="2">
    <name type="scientific">Culex pipiens</name>
    <name type="common">House mosquito</name>
    <dbReference type="NCBI Taxonomy" id="7175"/>
    <lineage>
        <taxon>Eukaryota</taxon>
        <taxon>Metazoa</taxon>
        <taxon>Ecdysozoa</taxon>
        <taxon>Arthropoda</taxon>
        <taxon>Hexapoda</taxon>
        <taxon>Insecta</taxon>
        <taxon>Pterygota</taxon>
        <taxon>Neoptera</taxon>
        <taxon>Endopterygota</taxon>
        <taxon>Diptera</taxon>
        <taxon>Nematocera</taxon>
        <taxon>Culicoidea</taxon>
        <taxon>Culicidae</taxon>
        <taxon>Culicinae</taxon>
        <taxon>Culicini</taxon>
        <taxon>Culex</taxon>
        <taxon>Culex</taxon>
    </lineage>
</organism>
<dbReference type="EMBL" id="HBUE01336956">
    <property type="protein sequence ID" value="CAG6596554.1"/>
    <property type="molecule type" value="Transcribed_RNA"/>
</dbReference>
<name>A0A8D8KS44_CULPI</name>